<keyword evidence="4" id="KW-0808">Transferase</keyword>
<dbReference type="KEGG" id="nav:JQS30_03390"/>
<name>A0A895XJP3_9ACTN</name>
<dbReference type="AlphaFoldDB" id="A0A895XJP3"/>
<sequence length="449" mass="47188">MASPRSIGAVQIDRLLHRDPVSSVFSGTVDSDPTTSVCVTVAHERVDGSRREVFLEWAAKLTGVSTHQHIASFASIGLTEGAQPYLAVHATRRTLVDKLNEEGPLPDGQVRALGVALADALATLHERGLVHGSVQPANVLIGPGQLLQLSAFDNCAPVLARALPASAYTAPEHLDAAQAAEVAASPAADIYALSTLLYAALGGHLPWTAGSSRDGLTNPLLRAAPVPHISGTSQALTNLIGWGLHANPSARPTAQQLRQELTRLDFRGAALDTFTAGRRPTSVAGTLIPRTGLRPVTVAQNTDVALYERAEDSQLRPRLRKAATALAGVALTGAIVSGAALATYAATNPSAAPTCPETEQVARLVVQDIPDGDLVESWCTADGYVAATVDSPETDEPVAREPESYDVKTEIDETGQVALAWVIEDDELVPVLDCADLDLPDTIKKHLNC</sequence>
<organism evidence="4 5">
    <name type="scientific">Natronoglycomyces albus</name>
    <dbReference type="NCBI Taxonomy" id="2811108"/>
    <lineage>
        <taxon>Bacteria</taxon>
        <taxon>Bacillati</taxon>
        <taxon>Actinomycetota</taxon>
        <taxon>Actinomycetes</taxon>
        <taxon>Glycomycetales</taxon>
        <taxon>Glycomycetaceae</taxon>
        <taxon>Natronoglycomyces</taxon>
    </lineage>
</organism>
<keyword evidence="2" id="KW-0067">ATP-binding</keyword>
<dbReference type="EMBL" id="CP070496">
    <property type="protein sequence ID" value="QSB05981.1"/>
    <property type="molecule type" value="Genomic_DNA"/>
</dbReference>
<evidence type="ECO:0000256" key="2">
    <source>
        <dbReference type="ARBA" id="ARBA00022840"/>
    </source>
</evidence>
<dbReference type="PANTHER" id="PTHR24346:SF30">
    <property type="entry name" value="MATERNAL EMBRYONIC LEUCINE ZIPPER KINASE"/>
    <property type="match status" value="1"/>
</dbReference>
<keyword evidence="1" id="KW-0547">Nucleotide-binding</keyword>
<dbReference type="GO" id="GO:0004674">
    <property type="term" value="F:protein serine/threonine kinase activity"/>
    <property type="evidence" value="ECO:0007669"/>
    <property type="project" value="TreeGrafter"/>
</dbReference>
<dbReference type="GO" id="GO:0005737">
    <property type="term" value="C:cytoplasm"/>
    <property type="evidence" value="ECO:0007669"/>
    <property type="project" value="TreeGrafter"/>
</dbReference>
<evidence type="ECO:0000256" key="1">
    <source>
        <dbReference type="ARBA" id="ARBA00022741"/>
    </source>
</evidence>
<gene>
    <name evidence="4" type="ORF">JQS30_03390</name>
</gene>
<dbReference type="Gene3D" id="1.10.510.10">
    <property type="entry name" value="Transferase(Phosphotransferase) domain 1"/>
    <property type="match status" value="1"/>
</dbReference>
<dbReference type="PANTHER" id="PTHR24346">
    <property type="entry name" value="MAP/MICROTUBULE AFFINITY-REGULATING KINASE"/>
    <property type="match status" value="1"/>
</dbReference>
<dbReference type="Pfam" id="PF00069">
    <property type="entry name" value="Pkinase"/>
    <property type="match status" value="1"/>
</dbReference>
<reference evidence="4" key="1">
    <citation type="submission" date="2021-02" db="EMBL/GenBank/DDBJ databases">
        <title>Natronoglycomyces albus gen. nov., sp. nov, a haloalkaliphilic actinobacterium from a soda solonchak soil.</title>
        <authorList>
            <person name="Sorokin D.Y."/>
            <person name="Khijniak T.V."/>
            <person name="Zakharycheva A.P."/>
            <person name="Boueva O.V."/>
            <person name="Ariskina E.V."/>
            <person name="Hahnke R.L."/>
            <person name="Bunk B."/>
            <person name="Sproer C."/>
            <person name="Schumann P."/>
            <person name="Evtushenko L.I."/>
            <person name="Kublanov I.V."/>
        </authorList>
    </citation>
    <scope>NUCLEOTIDE SEQUENCE</scope>
    <source>
        <strain evidence="4">DSM 106290</strain>
    </source>
</reference>
<keyword evidence="4" id="KW-0418">Kinase</keyword>
<dbReference type="PROSITE" id="PS50011">
    <property type="entry name" value="PROTEIN_KINASE_DOM"/>
    <property type="match status" value="1"/>
</dbReference>
<dbReference type="GO" id="GO:0005524">
    <property type="term" value="F:ATP binding"/>
    <property type="evidence" value="ECO:0007669"/>
    <property type="project" value="UniProtKB-KW"/>
</dbReference>
<feature type="domain" description="Protein kinase" evidence="3">
    <location>
        <begin position="10"/>
        <end position="264"/>
    </location>
</feature>
<protein>
    <submittedName>
        <fullName evidence="4">Protein kinase</fullName>
    </submittedName>
</protein>
<dbReference type="SMART" id="SM00220">
    <property type="entry name" value="S_TKc"/>
    <property type="match status" value="1"/>
</dbReference>
<dbReference type="SUPFAM" id="SSF56112">
    <property type="entry name" value="Protein kinase-like (PK-like)"/>
    <property type="match status" value="1"/>
</dbReference>
<dbReference type="InterPro" id="IPR000719">
    <property type="entry name" value="Prot_kinase_dom"/>
</dbReference>
<dbReference type="InterPro" id="IPR011009">
    <property type="entry name" value="Kinase-like_dom_sf"/>
</dbReference>
<keyword evidence="5" id="KW-1185">Reference proteome</keyword>
<dbReference type="Proteomes" id="UP000662939">
    <property type="component" value="Chromosome"/>
</dbReference>
<proteinExistence type="predicted"/>
<evidence type="ECO:0000313" key="4">
    <source>
        <dbReference type="EMBL" id="QSB05981.1"/>
    </source>
</evidence>
<accession>A0A895XJP3</accession>
<evidence type="ECO:0000259" key="3">
    <source>
        <dbReference type="PROSITE" id="PS50011"/>
    </source>
</evidence>
<evidence type="ECO:0000313" key="5">
    <source>
        <dbReference type="Proteomes" id="UP000662939"/>
    </source>
</evidence>
<dbReference type="GO" id="GO:0035556">
    <property type="term" value="P:intracellular signal transduction"/>
    <property type="evidence" value="ECO:0007669"/>
    <property type="project" value="TreeGrafter"/>
</dbReference>
<dbReference type="RefSeq" id="WP_213171992.1">
    <property type="nucleotide sequence ID" value="NZ_CP070496.1"/>
</dbReference>